<dbReference type="Proteomes" id="UP001161247">
    <property type="component" value="Chromosome 5"/>
</dbReference>
<dbReference type="Pfam" id="PF03372">
    <property type="entry name" value="Exo_endo_phos"/>
    <property type="match status" value="1"/>
</dbReference>
<evidence type="ECO:0000313" key="2">
    <source>
        <dbReference type="EMBL" id="CAI9105145.1"/>
    </source>
</evidence>
<protein>
    <submittedName>
        <fullName evidence="2">OLC1v1004004C1</fullName>
    </submittedName>
</protein>
<organism evidence="2 3">
    <name type="scientific">Oldenlandia corymbosa var. corymbosa</name>
    <dbReference type="NCBI Taxonomy" id="529605"/>
    <lineage>
        <taxon>Eukaryota</taxon>
        <taxon>Viridiplantae</taxon>
        <taxon>Streptophyta</taxon>
        <taxon>Embryophyta</taxon>
        <taxon>Tracheophyta</taxon>
        <taxon>Spermatophyta</taxon>
        <taxon>Magnoliopsida</taxon>
        <taxon>eudicotyledons</taxon>
        <taxon>Gunneridae</taxon>
        <taxon>Pentapetalae</taxon>
        <taxon>asterids</taxon>
        <taxon>lamiids</taxon>
        <taxon>Gentianales</taxon>
        <taxon>Rubiaceae</taxon>
        <taxon>Rubioideae</taxon>
        <taxon>Spermacoceae</taxon>
        <taxon>Hedyotis-Oldenlandia complex</taxon>
        <taxon>Oldenlandia</taxon>
    </lineage>
</organism>
<dbReference type="AlphaFoldDB" id="A0AAV1DB84"/>
<name>A0AAV1DB84_OLDCO</name>
<dbReference type="InterPro" id="IPR036691">
    <property type="entry name" value="Endo/exonu/phosph_ase_sf"/>
</dbReference>
<dbReference type="InterPro" id="IPR005135">
    <property type="entry name" value="Endo/exonuclease/phosphatase"/>
</dbReference>
<sequence length="396" mass="46299">MSWNIQGAGSKEVHGAFKELKNRFQPDVVAILEPRITGGKADYFVKRSRFDRSFRIEADGFFGGIWLLCKEDVRVTILKCHEQFIHTRIMKGSVELLVTFVYANPNPTLRRPLWDMLSKLGDSICEPWLIGGDMNCTLHESERKGGSRKHGGRCKLFVDWVLQCGLHDLNMSGPKYTWLNGRGLHKKLDRFLANDEWINRFQHGFVENLPRWQYDHHPILARCKGNQTPPTADAVRHFCTRAKEWNHTTFGNIYNRKRRALARLAGVIKSRENYSNLKLQRLEVELLAELDEIVQQEELLLIQKSNRDWTLHGDKNTKWYHSYVKSCRRRNRVISLKADDRRMVYDQEEMRSMAENFLKNLYVGPPTPQSIYTLRNCFPAIPRPTSEELTLKRPMT</sequence>
<gene>
    <name evidence="2" type="ORF">OLC1_LOCUS13907</name>
</gene>
<dbReference type="Gene3D" id="3.60.10.10">
    <property type="entry name" value="Endonuclease/exonuclease/phosphatase"/>
    <property type="match status" value="1"/>
</dbReference>
<dbReference type="PANTHER" id="PTHR35218:SF9">
    <property type="entry name" value="ENDONUCLEASE_EXONUCLEASE_PHOSPHATASE DOMAIN-CONTAINING PROTEIN"/>
    <property type="match status" value="1"/>
</dbReference>
<reference evidence="2" key="1">
    <citation type="submission" date="2023-03" db="EMBL/GenBank/DDBJ databases">
        <authorList>
            <person name="Julca I."/>
        </authorList>
    </citation>
    <scope>NUCLEOTIDE SEQUENCE</scope>
</reference>
<keyword evidence="3" id="KW-1185">Reference proteome</keyword>
<accession>A0AAV1DB84</accession>
<evidence type="ECO:0000313" key="3">
    <source>
        <dbReference type="Proteomes" id="UP001161247"/>
    </source>
</evidence>
<dbReference type="EMBL" id="OX459122">
    <property type="protein sequence ID" value="CAI9105145.1"/>
    <property type="molecule type" value="Genomic_DNA"/>
</dbReference>
<evidence type="ECO:0000259" key="1">
    <source>
        <dbReference type="Pfam" id="PF03372"/>
    </source>
</evidence>
<dbReference type="GO" id="GO:0003824">
    <property type="term" value="F:catalytic activity"/>
    <property type="evidence" value="ECO:0007669"/>
    <property type="project" value="InterPro"/>
</dbReference>
<proteinExistence type="predicted"/>
<dbReference type="PANTHER" id="PTHR35218">
    <property type="entry name" value="RNASE H DOMAIN-CONTAINING PROTEIN"/>
    <property type="match status" value="1"/>
</dbReference>
<dbReference type="SUPFAM" id="SSF56219">
    <property type="entry name" value="DNase I-like"/>
    <property type="match status" value="1"/>
</dbReference>
<feature type="domain" description="Endonuclease/exonuclease/phosphatase" evidence="1">
    <location>
        <begin position="1"/>
        <end position="203"/>
    </location>
</feature>